<dbReference type="PROSITE" id="PS01184">
    <property type="entry name" value="UBIE_2"/>
    <property type="match status" value="1"/>
</dbReference>
<comment type="catalytic activity">
    <reaction evidence="4">
        <text>a 2-demethylmenaquinol + S-adenosyl-L-methionine = a menaquinol + S-adenosyl-L-homocysteine + H(+)</text>
        <dbReference type="Rhea" id="RHEA:42640"/>
        <dbReference type="Rhea" id="RHEA-COMP:9539"/>
        <dbReference type="Rhea" id="RHEA-COMP:9563"/>
        <dbReference type="ChEBI" id="CHEBI:15378"/>
        <dbReference type="ChEBI" id="CHEBI:18151"/>
        <dbReference type="ChEBI" id="CHEBI:55437"/>
        <dbReference type="ChEBI" id="CHEBI:57856"/>
        <dbReference type="ChEBI" id="CHEBI:59789"/>
        <dbReference type="EC" id="2.1.1.163"/>
    </reaction>
</comment>
<dbReference type="GO" id="GO:0043770">
    <property type="term" value="F:demethylmenaquinone methyltransferase activity"/>
    <property type="evidence" value="ECO:0007669"/>
    <property type="project" value="UniProtKB-UniRule"/>
</dbReference>
<dbReference type="PANTHER" id="PTHR43591">
    <property type="entry name" value="METHYLTRANSFERASE"/>
    <property type="match status" value="1"/>
</dbReference>
<name>A0A855X0N1_9BACT</name>
<dbReference type="HAMAP" id="MF_01813">
    <property type="entry name" value="MenG_UbiE_methyltr"/>
    <property type="match status" value="1"/>
</dbReference>
<dbReference type="Pfam" id="PF01209">
    <property type="entry name" value="Ubie_methyltran"/>
    <property type="match status" value="1"/>
</dbReference>
<keyword evidence="4" id="KW-0474">Menaquinone biosynthesis</keyword>
<keyword evidence="1 4" id="KW-0489">Methyltransferase</keyword>
<dbReference type="GO" id="GO:0032259">
    <property type="term" value="P:methylation"/>
    <property type="evidence" value="ECO:0007669"/>
    <property type="project" value="UniProtKB-KW"/>
</dbReference>
<dbReference type="PROSITE" id="PS51608">
    <property type="entry name" value="SAM_MT_UBIE"/>
    <property type="match status" value="1"/>
</dbReference>
<comment type="caution">
    <text evidence="4">Lacks conserved residue(s) required for the propagation of feature annotation.</text>
</comment>
<feature type="binding site" evidence="4">
    <location>
        <position position="87"/>
    </location>
    <ligand>
        <name>S-adenosyl-L-methionine</name>
        <dbReference type="ChEBI" id="CHEBI:59789"/>
    </ligand>
</feature>
<dbReference type="InterPro" id="IPR029063">
    <property type="entry name" value="SAM-dependent_MTases_sf"/>
</dbReference>
<dbReference type="GO" id="GO:0009234">
    <property type="term" value="P:menaquinone biosynthetic process"/>
    <property type="evidence" value="ECO:0007669"/>
    <property type="project" value="UniProtKB-UniRule"/>
</dbReference>
<gene>
    <name evidence="4" type="primary">menG</name>
    <name evidence="5" type="ORF">C3F09_07760</name>
</gene>
<comment type="caution">
    <text evidence="5">The sequence shown here is derived from an EMBL/GenBank/DDBJ whole genome shotgun (WGS) entry which is preliminary data.</text>
</comment>
<dbReference type="EMBL" id="PQAP01000112">
    <property type="protein sequence ID" value="PWB71521.1"/>
    <property type="molecule type" value="Genomic_DNA"/>
</dbReference>
<evidence type="ECO:0000313" key="5">
    <source>
        <dbReference type="EMBL" id="PWB71521.1"/>
    </source>
</evidence>
<proteinExistence type="inferred from homology"/>
<evidence type="ECO:0000313" key="6">
    <source>
        <dbReference type="Proteomes" id="UP000250918"/>
    </source>
</evidence>
<sequence length="243" mass="26801">MSTQAKTGDQQAPSRRDVWRMFDRIAPRYDLLNHLLSLNRDKSWRKRMGGLLPDGRDLAVLDLASGTGDQLLALHESGRVAFGVGLDMAAEMLAVGIKKIETGGLTGRLAMVRGDASAIPFADCTFDAVSITFGIRNLVDVRAGLAEMFRVLKPGGRALILEFSLPGNGFLRRMYLLYFRHILPRLGAVISGDSEAYRYLNRTVETFPYGEEFCALMRETGFGNVAAHPVTFGIATIYRGDRP</sequence>
<dbReference type="EC" id="2.1.1.163" evidence="4"/>
<dbReference type="PANTHER" id="PTHR43591:SF24">
    <property type="entry name" value="2-METHOXY-6-POLYPRENYL-1,4-BENZOQUINOL METHYLASE, MITOCHONDRIAL"/>
    <property type="match status" value="1"/>
</dbReference>
<feature type="binding site" evidence="4">
    <location>
        <position position="67"/>
    </location>
    <ligand>
        <name>S-adenosyl-L-methionine</name>
        <dbReference type="ChEBI" id="CHEBI:59789"/>
    </ligand>
</feature>
<keyword evidence="2 4" id="KW-0808">Transferase</keyword>
<dbReference type="NCBIfam" id="NF001244">
    <property type="entry name" value="PRK00216.1-5"/>
    <property type="match status" value="1"/>
</dbReference>
<feature type="binding site" evidence="4">
    <location>
        <begin position="115"/>
        <end position="116"/>
    </location>
    <ligand>
        <name>S-adenosyl-L-methionine</name>
        <dbReference type="ChEBI" id="CHEBI:59789"/>
    </ligand>
</feature>
<dbReference type="InterPro" id="IPR004033">
    <property type="entry name" value="UbiE/COQ5_MeTrFase"/>
</dbReference>
<comment type="similarity">
    <text evidence="4">Belongs to the class I-like SAM-binding methyltransferase superfamily. MenG/UbiE family.</text>
</comment>
<comment type="function">
    <text evidence="4">Methyltransferase required for the conversion of demethylmenaquinol (DMKH2) to menaquinol (MKH2).</text>
</comment>
<organism evidence="5 6">
    <name type="scientific">candidate division GN15 bacterium</name>
    <dbReference type="NCBI Taxonomy" id="2072418"/>
    <lineage>
        <taxon>Bacteria</taxon>
        <taxon>candidate division GN15</taxon>
    </lineage>
</organism>
<reference evidence="5 6" key="1">
    <citation type="journal article" date="2018" name="ISME J.">
        <title>A methanotrophic archaeon couples anaerobic oxidation of methane to Fe(III) reduction.</title>
        <authorList>
            <person name="Cai C."/>
            <person name="Leu A.O."/>
            <person name="Xie G.J."/>
            <person name="Guo J."/>
            <person name="Feng Y."/>
            <person name="Zhao J.X."/>
            <person name="Tyson G.W."/>
            <person name="Yuan Z."/>
            <person name="Hu S."/>
        </authorList>
    </citation>
    <scope>NUCLEOTIDE SEQUENCE [LARGE SCALE GENOMIC DNA]</scope>
    <source>
        <strain evidence="5">FeB_12</strain>
    </source>
</reference>
<evidence type="ECO:0000256" key="1">
    <source>
        <dbReference type="ARBA" id="ARBA00022603"/>
    </source>
</evidence>
<dbReference type="PROSITE" id="PS01183">
    <property type="entry name" value="UBIE_1"/>
    <property type="match status" value="1"/>
</dbReference>
<protein>
    <recommendedName>
        <fullName evidence="4">Demethylmenaquinone methyltransferase</fullName>
        <ecNumber evidence="4">2.1.1.163</ecNumber>
    </recommendedName>
</protein>
<dbReference type="NCBIfam" id="TIGR01934">
    <property type="entry name" value="MenG_MenH_UbiE"/>
    <property type="match status" value="1"/>
</dbReference>
<evidence type="ECO:0000256" key="4">
    <source>
        <dbReference type="HAMAP-Rule" id="MF_01813"/>
    </source>
</evidence>
<dbReference type="UniPathway" id="UPA00079">
    <property type="reaction ID" value="UER00169"/>
</dbReference>
<comment type="pathway">
    <text evidence="4">Quinol/quinone metabolism; menaquinone biosynthesis; menaquinol from 1,4-dihydroxy-2-naphthoate: step 2/2.</text>
</comment>
<evidence type="ECO:0000256" key="2">
    <source>
        <dbReference type="ARBA" id="ARBA00022679"/>
    </source>
</evidence>
<dbReference type="Gene3D" id="3.40.50.150">
    <property type="entry name" value="Vaccinia Virus protein VP39"/>
    <property type="match status" value="1"/>
</dbReference>
<dbReference type="AlphaFoldDB" id="A0A855X0N1"/>
<keyword evidence="3 4" id="KW-0949">S-adenosyl-L-methionine</keyword>
<dbReference type="SUPFAM" id="SSF53335">
    <property type="entry name" value="S-adenosyl-L-methionine-dependent methyltransferases"/>
    <property type="match status" value="1"/>
</dbReference>
<accession>A0A855X0N1</accession>
<dbReference type="Proteomes" id="UP000250918">
    <property type="component" value="Unassembled WGS sequence"/>
</dbReference>
<dbReference type="InterPro" id="IPR023576">
    <property type="entry name" value="UbiE/COQ5_MeTrFase_CS"/>
</dbReference>
<evidence type="ECO:0000256" key="3">
    <source>
        <dbReference type="ARBA" id="ARBA00022691"/>
    </source>
</evidence>
<dbReference type="CDD" id="cd02440">
    <property type="entry name" value="AdoMet_MTases"/>
    <property type="match status" value="1"/>
</dbReference>